<protein>
    <submittedName>
        <fullName evidence="1">Uncharacterized protein</fullName>
    </submittedName>
</protein>
<accession>A0A6M3JHF5</accession>
<gene>
    <name evidence="1" type="ORF">MM415A06595_0007</name>
    <name evidence="2" type="ORF">MM415B03027_0005</name>
</gene>
<dbReference type="EMBL" id="MT141619">
    <property type="protein sequence ID" value="QJA68461.1"/>
    <property type="molecule type" value="Genomic_DNA"/>
</dbReference>
<reference evidence="1" key="1">
    <citation type="submission" date="2020-03" db="EMBL/GenBank/DDBJ databases">
        <title>The deep terrestrial virosphere.</title>
        <authorList>
            <person name="Holmfeldt K."/>
            <person name="Nilsson E."/>
            <person name="Simone D."/>
            <person name="Lopez-Fernandez M."/>
            <person name="Wu X."/>
            <person name="de Brujin I."/>
            <person name="Lundin D."/>
            <person name="Andersson A."/>
            <person name="Bertilsson S."/>
            <person name="Dopson M."/>
        </authorList>
    </citation>
    <scope>NUCLEOTIDE SEQUENCE</scope>
    <source>
        <strain evidence="1">MM415A06595</strain>
        <strain evidence="2">MM415B03027</strain>
    </source>
</reference>
<evidence type="ECO:0000313" key="1">
    <source>
        <dbReference type="EMBL" id="QJA68461.1"/>
    </source>
</evidence>
<evidence type="ECO:0000313" key="2">
    <source>
        <dbReference type="EMBL" id="QJA87237.1"/>
    </source>
</evidence>
<dbReference type="AlphaFoldDB" id="A0A6M3JHF5"/>
<dbReference type="EMBL" id="MT142691">
    <property type="protein sequence ID" value="QJA87237.1"/>
    <property type="molecule type" value="Genomic_DNA"/>
</dbReference>
<name>A0A6M3JHF5_9ZZZZ</name>
<organism evidence="1">
    <name type="scientific">viral metagenome</name>
    <dbReference type="NCBI Taxonomy" id="1070528"/>
    <lineage>
        <taxon>unclassified sequences</taxon>
        <taxon>metagenomes</taxon>
        <taxon>organismal metagenomes</taxon>
    </lineage>
</organism>
<proteinExistence type="predicted"/>
<sequence length="66" mass="7557">MRDLIEALTIFLKYGDHRNPTGCSHDVMTIYHIDPEDVSEADTQRLSDLGFFVSDEEAFISFRFGS</sequence>